<accession>A0A080ZQQ4</accession>
<proteinExistence type="predicted"/>
<dbReference type="EMBL" id="ANJA01002602">
    <property type="protein sequence ID" value="ETO68965.1"/>
    <property type="molecule type" value="Genomic_DNA"/>
</dbReference>
<reference evidence="2 3" key="1">
    <citation type="submission" date="2013-11" db="EMBL/GenBank/DDBJ databases">
        <title>The Genome Sequence of Phytophthora parasitica P1976.</title>
        <authorList>
            <consortium name="The Broad Institute Genomics Platform"/>
            <person name="Russ C."/>
            <person name="Tyler B."/>
            <person name="Panabieres F."/>
            <person name="Shan W."/>
            <person name="Tripathy S."/>
            <person name="Grunwald N."/>
            <person name="Machado M."/>
            <person name="Johnson C.S."/>
            <person name="Walker B."/>
            <person name="Young S."/>
            <person name="Zeng Q."/>
            <person name="Gargeya S."/>
            <person name="Fitzgerald M."/>
            <person name="Haas B."/>
            <person name="Abouelleil A."/>
            <person name="Allen A.W."/>
            <person name="Alvarado L."/>
            <person name="Arachchi H.M."/>
            <person name="Berlin A.M."/>
            <person name="Chapman S.B."/>
            <person name="Gainer-Dewar J."/>
            <person name="Goldberg J."/>
            <person name="Griggs A."/>
            <person name="Gujja S."/>
            <person name="Hansen M."/>
            <person name="Howarth C."/>
            <person name="Imamovic A."/>
            <person name="Ireland A."/>
            <person name="Larimer J."/>
            <person name="McCowan C."/>
            <person name="Murphy C."/>
            <person name="Pearson M."/>
            <person name="Poon T.W."/>
            <person name="Priest M."/>
            <person name="Roberts A."/>
            <person name="Saif S."/>
            <person name="Shea T."/>
            <person name="Sisk P."/>
            <person name="Sykes S."/>
            <person name="Wortman J."/>
            <person name="Nusbaum C."/>
            <person name="Birren B."/>
        </authorList>
    </citation>
    <scope>NUCLEOTIDE SEQUENCE [LARGE SCALE GENOMIC DNA]</scope>
    <source>
        <strain evidence="2 3">P1976</strain>
    </source>
</reference>
<evidence type="ECO:0008006" key="4">
    <source>
        <dbReference type="Google" id="ProtNLM"/>
    </source>
</evidence>
<feature type="compositionally biased region" description="Basic and acidic residues" evidence="1">
    <location>
        <begin position="240"/>
        <end position="262"/>
    </location>
</feature>
<dbReference type="Gene3D" id="2.30.29.30">
    <property type="entry name" value="Pleckstrin-homology domain (PH domain)/Phosphotyrosine-binding domain (PTB)"/>
    <property type="match status" value="1"/>
</dbReference>
<feature type="compositionally biased region" description="Basic and acidic residues" evidence="1">
    <location>
        <begin position="126"/>
        <end position="142"/>
    </location>
</feature>
<name>A0A080ZQQ4_PHYNI</name>
<feature type="region of interest" description="Disordered" evidence="1">
    <location>
        <begin position="240"/>
        <end position="271"/>
    </location>
</feature>
<feature type="region of interest" description="Disordered" evidence="1">
    <location>
        <begin position="426"/>
        <end position="467"/>
    </location>
</feature>
<evidence type="ECO:0000313" key="2">
    <source>
        <dbReference type="EMBL" id="ETO68965.1"/>
    </source>
</evidence>
<feature type="compositionally biased region" description="Low complexity" evidence="1">
    <location>
        <begin position="116"/>
        <end position="125"/>
    </location>
</feature>
<protein>
    <recommendedName>
        <fullName evidence="4">PH domain-containing protein</fullName>
    </recommendedName>
</protein>
<feature type="compositionally biased region" description="Basic residues" evidence="1">
    <location>
        <begin position="426"/>
        <end position="439"/>
    </location>
</feature>
<dbReference type="InterPro" id="IPR011993">
    <property type="entry name" value="PH-like_dom_sf"/>
</dbReference>
<feature type="compositionally biased region" description="Polar residues" evidence="1">
    <location>
        <begin position="151"/>
        <end position="160"/>
    </location>
</feature>
<dbReference type="AlphaFoldDB" id="A0A080ZQQ4"/>
<dbReference type="Proteomes" id="UP000028582">
    <property type="component" value="Unassembled WGS sequence"/>
</dbReference>
<feature type="non-terminal residue" evidence="2">
    <location>
        <position position="1"/>
    </location>
</feature>
<gene>
    <name evidence="2" type="ORF">F444_14337</name>
</gene>
<organism evidence="2 3">
    <name type="scientific">Phytophthora nicotianae P1976</name>
    <dbReference type="NCBI Taxonomy" id="1317066"/>
    <lineage>
        <taxon>Eukaryota</taxon>
        <taxon>Sar</taxon>
        <taxon>Stramenopiles</taxon>
        <taxon>Oomycota</taxon>
        <taxon>Peronosporomycetes</taxon>
        <taxon>Peronosporales</taxon>
        <taxon>Peronosporaceae</taxon>
        <taxon>Phytophthora</taxon>
    </lineage>
</organism>
<sequence length="713" mass="80211">NTKLKKDNLIHQFIIVSSHNHTLIESRGRKHLAGHSPSVDGFLLPAGGSFLAAFRVVGPRALPLSHADFLIRPLEKMQPWSGGRRERSSSVVLLGKLSAIVRRGSVFQAEPEDSRGSSSSFSSNNSEEKESDDDRAARCQERHARRRSVGATPSMQSNMTMWDPKTNGRGTNQRLQFYPARPLVAAALAKPLSQAELMRRATLEAEMKDFGAVHARFAPSSSPPNDQEDKKMFKKDVKEVRHMDNNEQEHLEEEERRAHSTEEELDEELLDFDSVNMPRSVRRLMSRIMSESLMSESDVPEDMSNQDEDDDDDDEEDDDDDDEDVDHVDDVEELELDGDNSEQDEERSSSEQEEAVIQTELDVMQEPSPSKHLLLQRRQTRLLSCAAEQAALSAQDQLTSSVRRLVIQLKDDSDHLGKPLAQSHGIRLKSRPAPTRRRAGSCPTAYDLGVPSPIDGSSMPTPPPFSPALAPQEMHPGKKHKKSAFSRIGPRVLESLHLRKKRKTYLFTDEELETIEGARWKIVELAFRFGGKHRSYLVQAINMFFPLLKYGRRGGAHATRLHCNCCGTVQWQHKRGGLSEAVDLAEVLQVLDGRQTAVFRKYPSNSVLEACSFSVVFRGRTLDLETQSSSHRDWLVSALRTLVAYARRQRRMEQQAIAERTILPLEDDLSDLVPPMPLPARAAPLLSPVAAQTNLRLDEAPVIPPNYKIRNVY</sequence>
<feature type="region of interest" description="Disordered" evidence="1">
    <location>
        <begin position="108"/>
        <end position="173"/>
    </location>
</feature>
<evidence type="ECO:0000256" key="1">
    <source>
        <dbReference type="SAM" id="MobiDB-lite"/>
    </source>
</evidence>
<feature type="region of interest" description="Disordered" evidence="1">
    <location>
        <begin position="292"/>
        <end position="355"/>
    </location>
</feature>
<feature type="compositionally biased region" description="Acidic residues" evidence="1">
    <location>
        <begin position="298"/>
        <end position="345"/>
    </location>
</feature>
<comment type="caution">
    <text evidence="2">The sequence shown here is derived from an EMBL/GenBank/DDBJ whole genome shotgun (WGS) entry which is preliminary data.</text>
</comment>
<dbReference type="OrthoDB" id="67500at2759"/>
<evidence type="ECO:0000313" key="3">
    <source>
        <dbReference type="Proteomes" id="UP000028582"/>
    </source>
</evidence>